<name>A0A9D2FQI7_9FIRM</name>
<dbReference type="InterPro" id="IPR022464">
    <property type="entry name" value="Strep_pil_isopept_link"/>
</dbReference>
<reference evidence="3" key="2">
    <citation type="submission" date="2021-04" db="EMBL/GenBank/DDBJ databases">
        <authorList>
            <person name="Gilroy R."/>
        </authorList>
    </citation>
    <scope>NUCLEOTIDE SEQUENCE</scope>
    <source>
        <strain evidence="3">1068</strain>
    </source>
</reference>
<dbReference type="Pfam" id="PF24547">
    <property type="entry name" value="DUF7601"/>
    <property type="match status" value="1"/>
</dbReference>
<dbReference type="Gene3D" id="2.60.40.10">
    <property type="entry name" value="Immunoglobulins"/>
    <property type="match status" value="3"/>
</dbReference>
<dbReference type="Gene3D" id="2.60.40.3050">
    <property type="match status" value="1"/>
</dbReference>
<comment type="caution">
    <text evidence="3">The sequence shown here is derived from an EMBL/GenBank/DDBJ whole genome shotgun (WGS) entry which is preliminary data.</text>
</comment>
<gene>
    <name evidence="3" type="ORF">H9809_06215</name>
</gene>
<dbReference type="Pfam" id="PF12892">
    <property type="entry name" value="FctA"/>
    <property type="match status" value="1"/>
</dbReference>
<proteinExistence type="predicted"/>
<dbReference type="InterPro" id="IPR037524">
    <property type="entry name" value="PA14/GLEYA"/>
</dbReference>
<keyword evidence="1" id="KW-0812">Transmembrane</keyword>
<dbReference type="InterPro" id="IPR041033">
    <property type="entry name" value="SpaA_PFL_dom_1"/>
</dbReference>
<dbReference type="PROSITE" id="PS51820">
    <property type="entry name" value="PA14"/>
    <property type="match status" value="1"/>
</dbReference>
<protein>
    <recommendedName>
        <fullName evidence="2">PA14 domain-containing protein</fullName>
    </recommendedName>
</protein>
<accession>A0A9D2FQI7</accession>
<dbReference type="Pfam" id="PF17802">
    <property type="entry name" value="SpaA"/>
    <property type="match status" value="3"/>
</dbReference>
<evidence type="ECO:0000259" key="2">
    <source>
        <dbReference type="PROSITE" id="PS51820"/>
    </source>
</evidence>
<dbReference type="Proteomes" id="UP000824056">
    <property type="component" value="Unassembled WGS sequence"/>
</dbReference>
<evidence type="ECO:0000313" key="3">
    <source>
        <dbReference type="EMBL" id="HIZ65474.1"/>
    </source>
</evidence>
<feature type="transmembrane region" description="Helical" evidence="1">
    <location>
        <begin position="1092"/>
        <end position="1111"/>
    </location>
</feature>
<organism evidence="3 4">
    <name type="scientific">Candidatus Blautia pullicola</name>
    <dbReference type="NCBI Taxonomy" id="2838498"/>
    <lineage>
        <taxon>Bacteria</taxon>
        <taxon>Bacillati</taxon>
        <taxon>Bacillota</taxon>
        <taxon>Clostridia</taxon>
        <taxon>Lachnospirales</taxon>
        <taxon>Lachnospiraceae</taxon>
        <taxon>Blautia</taxon>
    </lineage>
</organism>
<sequence length="1118" mass="120372">MSTRFIQRYGGHTDENRTQAVTYEFSGDDDVWVFIDGVLVADLGGIHDMASLSIDFETGRISINNSSNGTLKSKFGAAGKPTTGAAWSGDTFADNTYHTLDFFYLERGNTDSNMSLKFNLVTVPESEIIKVDQIGEAVPGARFTLYATGADYQVDDNSTVVATGVTDEEGQFILVDDEGFIVSLNDLYSKGHRNFVLRETYIPSGYRCAGDMYLYIPEDTRVPVLLSANPWDTGAYASPKVTVTTGSTGNLTGGGNYNLDNGGLLFGVVLQYDESGNFADTNAWHPVSGNPEEGWIVSQSAGMEAILTAAKSNPYIFEIDASGSYKTEIENMPGDIKSYYYMLEHPSESNVKYTVAYYYTSASSIQEATTSNTRRVDSDYSDDFDREFAARLYVPNILNRLYVQKLDDEGSPVEKEAAFSLYEATEGVRVKEDGTLEIAEGIQPYDTVTTADLTESLGESGKGVGVFPSSGGGLPVGTYYLVETSAPDGYKLNTKAARIIIDSTGVYADAGEEGDGITVSRGLGALVYSMRQFAVDDDVDATLHDVSAELQISTSYETESGGNWNSTDPAKESHFQYGEGAPALQYTPMEGHSGFLVTDTGWSRLNIIQCLEHDDTISSPKQELGEDQSLNNLYSGVTMVQVANQRIGNLTVSKTVTAENGETPPADQEFTFQLTLTDEEGTALEGSYTGTVYQGDAAQTPVLNLKNGDTFTLKASQELRITGIPSDSKFIVEETQIPAGFIPSVTVNNTPVSGGTKGEGTIGVGQEQTVQVAFTNTYSNTVTLTGDTALKGQKTLEGGPLTGTDFSFTLEAADDATRTAIEKGIIVIAEGGGQAAVPGADLSTPQEFTFGNVTIKDAGTYSFLIKENLPEGVTADSPSKDNITYDTHEAKVTIAVTADEATGLLSAKVAYDNTSAPSTGDKVLTDKAAFTNAVTSRLAFTKVNKDGEVLGGAKFVLYRLNCRDTENHDHASDSIQVKDNGSLADDYPYASCWTQVGIQESSAGTGSVTFQNIPVSGEYRLIEYMAPDGYTLPNGQWRVIYDSNENKFVFPQNSAVGNPPAVEEDQNTNEYKITNYRPSELPFAGNVGIAKFLSLGAGLMILGILGGLWYWKKRRTVV</sequence>
<keyword evidence="1" id="KW-1133">Transmembrane helix</keyword>
<feature type="domain" description="PA14" evidence="2">
    <location>
        <begin position="1"/>
        <end position="132"/>
    </location>
</feature>
<dbReference type="InterPro" id="IPR038174">
    <property type="entry name" value="Strep_pil_link_sf"/>
</dbReference>
<dbReference type="InterPro" id="IPR013783">
    <property type="entry name" value="Ig-like_fold"/>
</dbReference>
<keyword evidence="1" id="KW-0472">Membrane</keyword>
<evidence type="ECO:0000256" key="1">
    <source>
        <dbReference type="SAM" id="Phobius"/>
    </source>
</evidence>
<dbReference type="Gene3D" id="2.60.40.1140">
    <property type="entry name" value="Collagen-binding surface protein Cna, B-type domain"/>
    <property type="match status" value="1"/>
</dbReference>
<dbReference type="InterPro" id="IPR055382">
    <property type="entry name" value="DUF7601"/>
</dbReference>
<dbReference type="NCBIfam" id="TIGR03786">
    <property type="entry name" value="strep_pil_rpt"/>
    <property type="match status" value="1"/>
</dbReference>
<evidence type="ECO:0000313" key="4">
    <source>
        <dbReference type="Proteomes" id="UP000824056"/>
    </source>
</evidence>
<dbReference type="EMBL" id="DXBG01000151">
    <property type="protein sequence ID" value="HIZ65474.1"/>
    <property type="molecule type" value="Genomic_DNA"/>
</dbReference>
<reference evidence="3" key="1">
    <citation type="journal article" date="2021" name="PeerJ">
        <title>Extensive microbial diversity within the chicken gut microbiome revealed by metagenomics and culture.</title>
        <authorList>
            <person name="Gilroy R."/>
            <person name="Ravi A."/>
            <person name="Getino M."/>
            <person name="Pursley I."/>
            <person name="Horton D.L."/>
            <person name="Alikhan N.F."/>
            <person name="Baker D."/>
            <person name="Gharbi K."/>
            <person name="Hall N."/>
            <person name="Watson M."/>
            <person name="Adriaenssens E.M."/>
            <person name="Foster-Nyarko E."/>
            <person name="Jarju S."/>
            <person name="Secka A."/>
            <person name="Antonio M."/>
            <person name="Oren A."/>
            <person name="Chaudhuri R.R."/>
            <person name="La Ragione R."/>
            <person name="Hildebrand F."/>
            <person name="Pallen M.J."/>
        </authorList>
    </citation>
    <scope>NUCLEOTIDE SEQUENCE</scope>
    <source>
        <strain evidence="3">1068</strain>
    </source>
</reference>
<dbReference type="AlphaFoldDB" id="A0A9D2FQI7"/>